<name>A0A1F6M7J7_9BACT</name>
<feature type="transmembrane region" description="Helical" evidence="6">
    <location>
        <begin position="100"/>
        <end position="121"/>
    </location>
</feature>
<dbReference type="GO" id="GO:0016020">
    <property type="term" value="C:membrane"/>
    <property type="evidence" value="ECO:0007669"/>
    <property type="project" value="UniProtKB-SubCell"/>
</dbReference>
<sequence>MSEASLFSEIWQLYLYQPLVNLLVYLYNNVAAANLGWAIVALTVCLRIVLLPLSILSERNKFLMDEMQKEVDTAERHYRADPIYLKEHVRGLMKKYHIRPWAKTSVLGIQLLVLVLLYQVFITGISGAQLTKILYPSVEYPGKLNTMFFSVQYGAEPADVLAFDIGERSIIWAVLVALVLFVDIAIKLSHAKKEKIKLTGSDLTYWIAFPLASGLILWYLPMVKALFIFTSLMLSYLIALMTHLFWGKKDAAGAHH</sequence>
<gene>
    <name evidence="8" type="ORF">A3C15_01475</name>
</gene>
<comment type="caution">
    <text evidence="8">The sequence shown here is derived from an EMBL/GenBank/DDBJ whole genome shotgun (WGS) entry which is preliminary data.</text>
</comment>
<reference evidence="8 9" key="1">
    <citation type="journal article" date="2016" name="Nat. Commun.">
        <title>Thousands of microbial genomes shed light on interconnected biogeochemical processes in an aquifer system.</title>
        <authorList>
            <person name="Anantharaman K."/>
            <person name="Brown C.T."/>
            <person name="Hug L.A."/>
            <person name="Sharon I."/>
            <person name="Castelle C.J."/>
            <person name="Probst A.J."/>
            <person name="Thomas B.C."/>
            <person name="Singh A."/>
            <person name="Wilkins M.J."/>
            <person name="Karaoz U."/>
            <person name="Brodie E.L."/>
            <person name="Williams K.H."/>
            <person name="Hubbard S.S."/>
            <person name="Banfield J.F."/>
        </authorList>
    </citation>
    <scope>NUCLEOTIDE SEQUENCE [LARGE SCALE GENOMIC DNA]</scope>
</reference>
<dbReference type="InterPro" id="IPR001708">
    <property type="entry name" value="YidC/ALB3/OXA1/COX18"/>
</dbReference>
<dbReference type="InterPro" id="IPR028055">
    <property type="entry name" value="YidC/Oxa/ALB_C"/>
</dbReference>
<dbReference type="AlphaFoldDB" id="A0A1F6M7J7"/>
<evidence type="ECO:0000313" key="8">
    <source>
        <dbReference type="EMBL" id="OGH67604.1"/>
    </source>
</evidence>
<evidence type="ECO:0000256" key="2">
    <source>
        <dbReference type="ARBA" id="ARBA00022692"/>
    </source>
</evidence>
<keyword evidence="2 5" id="KW-0812">Transmembrane</keyword>
<evidence type="ECO:0000259" key="7">
    <source>
        <dbReference type="Pfam" id="PF02096"/>
    </source>
</evidence>
<dbReference type="PANTHER" id="PTHR12428">
    <property type="entry name" value="OXA1"/>
    <property type="match status" value="1"/>
</dbReference>
<comment type="subcellular location">
    <subcellularLocation>
        <location evidence="1 5">Membrane</location>
        <topology evidence="1 5">Multi-pass membrane protein</topology>
    </subcellularLocation>
</comment>
<feature type="transmembrane region" description="Helical" evidence="6">
    <location>
        <begin position="35"/>
        <end position="56"/>
    </location>
</feature>
<comment type="similarity">
    <text evidence="5">Belongs to the OXA1/ALB3/YidC family.</text>
</comment>
<keyword evidence="3 6" id="KW-1133">Transmembrane helix</keyword>
<feature type="transmembrane region" description="Helical" evidence="6">
    <location>
        <begin position="226"/>
        <end position="246"/>
    </location>
</feature>
<evidence type="ECO:0000256" key="4">
    <source>
        <dbReference type="ARBA" id="ARBA00023136"/>
    </source>
</evidence>
<dbReference type="GO" id="GO:0051205">
    <property type="term" value="P:protein insertion into membrane"/>
    <property type="evidence" value="ECO:0007669"/>
    <property type="project" value="TreeGrafter"/>
</dbReference>
<dbReference type="PANTHER" id="PTHR12428:SF65">
    <property type="entry name" value="CYTOCHROME C OXIDASE ASSEMBLY PROTEIN COX18, MITOCHONDRIAL"/>
    <property type="match status" value="1"/>
</dbReference>
<evidence type="ECO:0000313" key="9">
    <source>
        <dbReference type="Proteomes" id="UP000176532"/>
    </source>
</evidence>
<evidence type="ECO:0000256" key="6">
    <source>
        <dbReference type="SAM" id="Phobius"/>
    </source>
</evidence>
<dbReference type="EMBL" id="MFQD01000040">
    <property type="protein sequence ID" value="OGH67604.1"/>
    <property type="molecule type" value="Genomic_DNA"/>
</dbReference>
<feature type="transmembrane region" description="Helical" evidence="6">
    <location>
        <begin position="203"/>
        <end position="220"/>
    </location>
</feature>
<feature type="domain" description="Membrane insertase YidC/Oxa/ALB C-terminal" evidence="7">
    <location>
        <begin position="36"/>
        <end position="235"/>
    </location>
</feature>
<organism evidence="8 9">
    <name type="scientific">Candidatus Magasanikbacteria bacterium RIFCSPHIGHO2_02_FULL_50_9b</name>
    <dbReference type="NCBI Taxonomy" id="1798682"/>
    <lineage>
        <taxon>Bacteria</taxon>
        <taxon>Candidatus Magasanikiibacteriota</taxon>
    </lineage>
</organism>
<feature type="transmembrane region" description="Helical" evidence="6">
    <location>
        <begin position="170"/>
        <end position="191"/>
    </location>
</feature>
<evidence type="ECO:0000256" key="1">
    <source>
        <dbReference type="ARBA" id="ARBA00004141"/>
    </source>
</evidence>
<protein>
    <recommendedName>
        <fullName evidence="7">Membrane insertase YidC/Oxa/ALB C-terminal domain-containing protein</fullName>
    </recommendedName>
</protein>
<dbReference type="Pfam" id="PF02096">
    <property type="entry name" value="60KD_IMP"/>
    <property type="match status" value="1"/>
</dbReference>
<dbReference type="GO" id="GO:0032977">
    <property type="term" value="F:membrane insertase activity"/>
    <property type="evidence" value="ECO:0007669"/>
    <property type="project" value="InterPro"/>
</dbReference>
<keyword evidence="4 6" id="KW-0472">Membrane</keyword>
<evidence type="ECO:0000256" key="3">
    <source>
        <dbReference type="ARBA" id="ARBA00022989"/>
    </source>
</evidence>
<evidence type="ECO:0000256" key="5">
    <source>
        <dbReference type="RuleBase" id="RU003945"/>
    </source>
</evidence>
<accession>A0A1F6M7J7</accession>
<proteinExistence type="inferred from homology"/>
<dbReference type="STRING" id="1798682.A3C15_01475"/>
<dbReference type="Proteomes" id="UP000176532">
    <property type="component" value="Unassembled WGS sequence"/>
</dbReference>